<dbReference type="AlphaFoldDB" id="A0A9J5XGQ8"/>
<organism evidence="2 3">
    <name type="scientific">Solanum commersonii</name>
    <name type="common">Commerson's wild potato</name>
    <name type="synonym">Commerson's nightshade</name>
    <dbReference type="NCBI Taxonomy" id="4109"/>
    <lineage>
        <taxon>Eukaryota</taxon>
        <taxon>Viridiplantae</taxon>
        <taxon>Streptophyta</taxon>
        <taxon>Embryophyta</taxon>
        <taxon>Tracheophyta</taxon>
        <taxon>Spermatophyta</taxon>
        <taxon>Magnoliopsida</taxon>
        <taxon>eudicotyledons</taxon>
        <taxon>Gunneridae</taxon>
        <taxon>Pentapetalae</taxon>
        <taxon>asterids</taxon>
        <taxon>lamiids</taxon>
        <taxon>Solanales</taxon>
        <taxon>Solanaceae</taxon>
        <taxon>Solanoideae</taxon>
        <taxon>Solaneae</taxon>
        <taxon>Solanum</taxon>
    </lineage>
</organism>
<evidence type="ECO:0000313" key="2">
    <source>
        <dbReference type="EMBL" id="KAG5587539.1"/>
    </source>
</evidence>
<reference evidence="2 3" key="1">
    <citation type="submission" date="2020-09" db="EMBL/GenBank/DDBJ databases">
        <title>De no assembly of potato wild relative species, Solanum commersonii.</title>
        <authorList>
            <person name="Cho K."/>
        </authorList>
    </citation>
    <scope>NUCLEOTIDE SEQUENCE [LARGE SCALE GENOMIC DNA]</scope>
    <source>
        <strain evidence="2">LZ3.2</strain>
        <tissue evidence="2">Leaf</tissue>
    </source>
</reference>
<dbReference type="Proteomes" id="UP000824120">
    <property type="component" value="Chromosome 9"/>
</dbReference>
<dbReference type="EMBL" id="JACXVP010000009">
    <property type="protein sequence ID" value="KAG5587539.1"/>
    <property type="molecule type" value="Genomic_DNA"/>
</dbReference>
<feature type="domain" description="At1g61320/AtMIF1 LRR" evidence="1">
    <location>
        <begin position="337"/>
        <end position="648"/>
    </location>
</feature>
<name>A0A9J5XGQ8_SOLCO</name>
<keyword evidence="3" id="KW-1185">Reference proteome</keyword>
<dbReference type="PANTHER" id="PTHR34145:SF68">
    <property type="entry name" value="FBD DOMAIN-CONTAINING PROTEIN"/>
    <property type="match status" value="1"/>
</dbReference>
<sequence>MWLDIVLTNGVKDLTISSYPLFIFAILAVKSVRKLVLKYCTLLPVSLSSVVVNCNSLRKLSLSYVRLVDENMLQTLLNSCLLIESFTFECCKGLETMNPQKIKSVSLKFLKIRHCGGIWEIDAPNLVSLKLTDNVNAAWFCKLRKFLSNSISWSDVWIDSYECNNINIQNLQLDHKDSNPHVDVLNVTIIWKDGESPTFVDALVWSCQPRRLNVYSTRENIAFFIDHLMYMKNLSHSTDSHGNEPQLSQLKEVKAYKFDPRYYKKESWHPMEHKSGELATTNSENFDEAARMSILSKTWLQAWSTLPDLEFNVKFCKGDIKILDTIMERYGNGKIPIEKFDLSELLGDSHEVFPLIDKWLDIALQNGINNLVLNYKSYPAPILTILAAKSLRKLVLKSCTLLPISLSGGVVNHNSLRKLSLSYVKLDENMLQTLLNSCPLIVSFIFEYCSDLETIEIVNLQKIKSVSLKVLKIRFSGSIWEIDAPNLVSFEYTGNQIPELQIVRESKQLKHSKIILHRLDNINADWFCKLRKFLSNSTSWSQVSLYFYECAEIKMKDLQQHHRVATPQVDVLDVNILWQNHEYPSFVDALVWSCQPRRLNLQLTREMVTVFIDRLMHMKNSIQSTSHGSNPWYSQLKEVKVHKFDRKKEIWYPVEHKLGERATMNLDRYYILLDCNADEHSLQNMATRMVESSQLGIHY</sequence>
<protein>
    <recommendedName>
        <fullName evidence="1">At1g61320/AtMIF1 LRR domain-containing protein</fullName>
    </recommendedName>
</protein>
<dbReference type="PANTHER" id="PTHR34145">
    <property type="entry name" value="OS02G0105600 PROTEIN"/>
    <property type="match status" value="1"/>
</dbReference>
<feature type="domain" description="At1g61320/AtMIF1 LRR" evidence="1">
    <location>
        <begin position="2"/>
        <end position="136"/>
    </location>
</feature>
<dbReference type="InterPro" id="IPR053772">
    <property type="entry name" value="At1g61320/At1g61330-like"/>
</dbReference>
<dbReference type="Gene3D" id="3.80.10.10">
    <property type="entry name" value="Ribonuclease Inhibitor"/>
    <property type="match status" value="1"/>
</dbReference>
<comment type="caution">
    <text evidence="2">The sequence shown here is derived from an EMBL/GenBank/DDBJ whole genome shotgun (WGS) entry which is preliminary data.</text>
</comment>
<dbReference type="OrthoDB" id="1300012at2759"/>
<gene>
    <name evidence="2" type="ORF">H5410_047973</name>
</gene>
<dbReference type="InterPro" id="IPR055357">
    <property type="entry name" value="LRR_At1g61320_AtMIF1"/>
</dbReference>
<dbReference type="Pfam" id="PF23622">
    <property type="entry name" value="LRR_At1g61320_AtMIF1"/>
    <property type="match status" value="2"/>
</dbReference>
<dbReference type="InterPro" id="IPR032675">
    <property type="entry name" value="LRR_dom_sf"/>
</dbReference>
<accession>A0A9J5XGQ8</accession>
<proteinExistence type="predicted"/>
<dbReference type="SUPFAM" id="SSF52047">
    <property type="entry name" value="RNI-like"/>
    <property type="match status" value="2"/>
</dbReference>
<evidence type="ECO:0000313" key="3">
    <source>
        <dbReference type="Proteomes" id="UP000824120"/>
    </source>
</evidence>
<evidence type="ECO:0000259" key="1">
    <source>
        <dbReference type="Pfam" id="PF23622"/>
    </source>
</evidence>